<organism evidence="20">
    <name type="scientific">Diaphanes mendax</name>
    <dbReference type="NCBI Taxonomy" id="370595"/>
    <lineage>
        <taxon>Eukaryota</taxon>
        <taxon>Metazoa</taxon>
        <taxon>Ecdysozoa</taxon>
        <taxon>Arthropoda</taxon>
        <taxon>Hexapoda</taxon>
        <taxon>Insecta</taxon>
        <taxon>Pterygota</taxon>
        <taxon>Neoptera</taxon>
        <taxon>Endopterygota</taxon>
        <taxon>Coleoptera</taxon>
        <taxon>Polyphaga</taxon>
        <taxon>Elateriformia</taxon>
        <taxon>Elateroidea</taxon>
        <taxon>Lampyridae</taxon>
        <taxon>Lampyrinae</taxon>
        <taxon>Diaphanes</taxon>
    </lineage>
</organism>
<dbReference type="EC" id="7.1.1.2" evidence="4 18"/>
<evidence type="ECO:0000256" key="15">
    <source>
        <dbReference type="ARBA" id="ARBA00023128"/>
    </source>
</evidence>
<comment type="subcellular location">
    <subcellularLocation>
        <location evidence="2 18">Mitochondrion inner membrane</location>
        <topology evidence="2 18">Multi-pass membrane protein</topology>
    </subcellularLocation>
</comment>
<keyword evidence="15 18" id="KW-0496">Mitochondrion</keyword>
<evidence type="ECO:0000256" key="13">
    <source>
        <dbReference type="ARBA" id="ARBA00023027"/>
    </source>
</evidence>
<evidence type="ECO:0000256" key="11">
    <source>
        <dbReference type="ARBA" id="ARBA00022982"/>
    </source>
</evidence>
<dbReference type="InterPro" id="IPR003917">
    <property type="entry name" value="NADH_UbQ_OxRdtase_chain2"/>
</dbReference>
<evidence type="ECO:0000256" key="16">
    <source>
        <dbReference type="ARBA" id="ARBA00023136"/>
    </source>
</evidence>
<evidence type="ECO:0000256" key="3">
    <source>
        <dbReference type="ARBA" id="ARBA00007012"/>
    </source>
</evidence>
<dbReference type="InterPro" id="IPR050175">
    <property type="entry name" value="Complex_I_Subunit_2"/>
</dbReference>
<evidence type="ECO:0000256" key="14">
    <source>
        <dbReference type="ARBA" id="ARBA00023075"/>
    </source>
</evidence>
<dbReference type="InterPro" id="IPR001750">
    <property type="entry name" value="ND/Mrp_TM"/>
</dbReference>
<dbReference type="GeneID" id="41827116"/>
<keyword evidence="14 18" id="KW-0830">Ubiquinone</keyword>
<comment type="function">
    <text evidence="18">Core subunit of the mitochondrial membrane respiratory chain NADH dehydrogenase (Complex I) which catalyzes electron transfer from NADH through the respiratory chain, using ubiquinone as an electron acceptor. Essential for the catalytic activity and assembly of complex I.</text>
</comment>
<dbReference type="EMBL" id="MK292116">
    <property type="protein sequence ID" value="QEJ81630.1"/>
    <property type="molecule type" value="Genomic_DNA"/>
</dbReference>
<dbReference type="AlphaFoldDB" id="A0A5C0PXT5"/>
<evidence type="ECO:0000256" key="17">
    <source>
        <dbReference type="ARBA" id="ARBA00049551"/>
    </source>
</evidence>
<name>A0A5C0PXT5_9COLE</name>
<gene>
    <name evidence="20" type="primary">ND2</name>
    <name evidence="20" type="ORF">FM07_01</name>
</gene>
<geneLocation type="mitochondrion" evidence="20"/>
<feature type="transmembrane region" description="Helical" evidence="18">
    <location>
        <begin position="318"/>
        <end position="339"/>
    </location>
</feature>
<dbReference type="Pfam" id="PF00361">
    <property type="entry name" value="Proton_antipo_M"/>
    <property type="match status" value="1"/>
</dbReference>
<evidence type="ECO:0000256" key="18">
    <source>
        <dbReference type="RuleBase" id="RU003403"/>
    </source>
</evidence>
<keyword evidence="16 18" id="KW-0472">Membrane</keyword>
<evidence type="ECO:0000256" key="5">
    <source>
        <dbReference type="ARBA" id="ARBA00021008"/>
    </source>
</evidence>
<evidence type="ECO:0000256" key="7">
    <source>
        <dbReference type="ARBA" id="ARBA00022660"/>
    </source>
</evidence>
<feature type="transmembrane region" description="Helical" evidence="18">
    <location>
        <begin position="272"/>
        <end position="292"/>
    </location>
</feature>
<dbReference type="GO" id="GO:0006120">
    <property type="term" value="P:mitochondrial electron transport, NADH to ubiquinone"/>
    <property type="evidence" value="ECO:0007669"/>
    <property type="project" value="InterPro"/>
</dbReference>
<feature type="transmembrane region" description="Helical" evidence="18">
    <location>
        <begin position="198"/>
        <end position="217"/>
    </location>
</feature>
<keyword evidence="11 18" id="KW-0249">Electron transport</keyword>
<evidence type="ECO:0000256" key="1">
    <source>
        <dbReference type="ARBA" id="ARBA00003257"/>
    </source>
</evidence>
<evidence type="ECO:0000256" key="10">
    <source>
        <dbReference type="ARBA" id="ARBA00022967"/>
    </source>
</evidence>
<dbReference type="GO" id="GO:0005743">
    <property type="term" value="C:mitochondrial inner membrane"/>
    <property type="evidence" value="ECO:0007669"/>
    <property type="project" value="UniProtKB-SubCell"/>
</dbReference>
<comment type="function">
    <text evidence="1">Core subunit of the mitochondrial membrane respiratory chain NADH dehydrogenase (Complex I) that is believed to belong to the minimal assembly required for catalysis. Complex I functions in the transfer of electrons from NADH to the respiratory chain. The immediate electron acceptor for the enzyme is believed to be ubiquinone.</text>
</comment>
<evidence type="ECO:0000256" key="12">
    <source>
        <dbReference type="ARBA" id="ARBA00022989"/>
    </source>
</evidence>
<keyword evidence="12 18" id="KW-1133">Transmembrane helix</keyword>
<evidence type="ECO:0000256" key="6">
    <source>
        <dbReference type="ARBA" id="ARBA00022448"/>
    </source>
</evidence>
<keyword evidence="10 18" id="KW-1278">Translocase</keyword>
<keyword evidence="8 18" id="KW-0812">Transmembrane</keyword>
<sequence length="340" mass="39489">MTKFYKLLFFTILIMSTMISISAYSWMGMWIGLEINVLSIIPILINQKNKTSSESTMKYFFTQTIASTSIMLSIITLMSQLNFSSPVIKELPALIMNSGFIMKMGMAPFHFWFPEVLEGMSWMNSTIMLTWQKIAPMVLLMFSIELSLFYVMIIIISMIISGLMAINQISLRKILAFSSINHMGWMLSSMMLSQSIWMMYFIIYAITTINITMIFNFTKTFFVSQMMMIWNINPMIKLFFSLNFLSLAGIPPFIGFLPKWLTIQIMVNNKMYITPMIMIIMTLIMTYVYLMMMMSSMIFNSMTASWVNFMNNLKAKKLLSMSNFFMIVSLIMVTLIISYQ</sequence>
<comment type="catalytic activity">
    <reaction evidence="17 18">
        <text>a ubiquinone + NADH + 5 H(+)(in) = a ubiquinol + NAD(+) + 4 H(+)(out)</text>
        <dbReference type="Rhea" id="RHEA:29091"/>
        <dbReference type="Rhea" id="RHEA-COMP:9565"/>
        <dbReference type="Rhea" id="RHEA-COMP:9566"/>
        <dbReference type="ChEBI" id="CHEBI:15378"/>
        <dbReference type="ChEBI" id="CHEBI:16389"/>
        <dbReference type="ChEBI" id="CHEBI:17976"/>
        <dbReference type="ChEBI" id="CHEBI:57540"/>
        <dbReference type="ChEBI" id="CHEBI:57945"/>
        <dbReference type="EC" id="7.1.1.2"/>
    </reaction>
</comment>
<keyword evidence="9 18" id="KW-0999">Mitochondrion inner membrane</keyword>
<comment type="similarity">
    <text evidence="3 18">Belongs to the complex I subunit 2 family.</text>
</comment>
<feature type="transmembrane region" description="Helical" evidence="18">
    <location>
        <begin position="30"/>
        <end position="47"/>
    </location>
</feature>
<keyword evidence="7 18" id="KW-0679">Respiratory chain</keyword>
<keyword evidence="13 18" id="KW-0520">NAD</keyword>
<feature type="domain" description="NADH:quinone oxidoreductase/Mrp antiporter transmembrane" evidence="19">
    <location>
        <begin position="23"/>
        <end position="284"/>
    </location>
</feature>
<reference evidence="20" key="1">
    <citation type="journal article" date="2019" name="Mol. Phylogenet. Evol.">
        <title>Phylogenetic analysis provides insights into the evolution of Asian fireflies and adult bioluminescence.</title>
        <authorList>
            <person name="Chen X."/>
            <person name="Dong Z."/>
            <person name="Liu G."/>
            <person name="He J."/>
            <person name="Zhao R."/>
            <person name="Wang W."/>
            <person name="Peng Y."/>
            <person name="Li X."/>
        </authorList>
    </citation>
    <scope>NUCLEOTIDE SEQUENCE</scope>
</reference>
<dbReference type="RefSeq" id="YP_009695400.1">
    <property type="nucleotide sequence ID" value="NC_044791.1"/>
</dbReference>
<evidence type="ECO:0000256" key="8">
    <source>
        <dbReference type="ARBA" id="ARBA00022692"/>
    </source>
</evidence>
<evidence type="ECO:0000256" key="2">
    <source>
        <dbReference type="ARBA" id="ARBA00004448"/>
    </source>
</evidence>
<dbReference type="PANTHER" id="PTHR46552:SF1">
    <property type="entry name" value="NADH-UBIQUINONE OXIDOREDUCTASE CHAIN 2"/>
    <property type="match status" value="1"/>
</dbReference>
<dbReference type="GO" id="GO:0008137">
    <property type="term" value="F:NADH dehydrogenase (ubiquinone) activity"/>
    <property type="evidence" value="ECO:0007669"/>
    <property type="project" value="UniProtKB-EC"/>
</dbReference>
<dbReference type="PRINTS" id="PR01436">
    <property type="entry name" value="NADHDHGNASE2"/>
</dbReference>
<dbReference type="CTD" id="4536"/>
<proteinExistence type="inferred from homology"/>
<accession>A0A5C0PXT5</accession>
<feature type="transmembrane region" description="Helical" evidence="18">
    <location>
        <begin position="91"/>
        <end position="113"/>
    </location>
</feature>
<feature type="transmembrane region" description="Helical" evidence="18">
    <location>
        <begin position="59"/>
        <end position="79"/>
    </location>
</feature>
<protein>
    <recommendedName>
        <fullName evidence="5 18">NADH-ubiquinone oxidoreductase chain 2</fullName>
        <ecNumber evidence="4 18">7.1.1.2</ecNumber>
    </recommendedName>
</protein>
<feature type="transmembrane region" description="Helical" evidence="18">
    <location>
        <begin position="238"/>
        <end position="260"/>
    </location>
</feature>
<evidence type="ECO:0000256" key="9">
    <source>
        <dbReference type="ARBA" id="ARBA00022792"/>
    </source>
</evidence>
<evidence type="ECO:0000256" key="4">
    <source>
        <dbReference type="ARBA" id="ARBA00012944"/>
    </source>
</evidence>
<dbReference type="PANTHER" id="PTHR46552">
    <property type="entry name" value="NADH-UBIQUINONE OXIDOREDUCTASE CHAIN 2"/>
    <property type="match status" value="1"/>
</dbReference>
<evidence type="ECO:0000313" key="20">
    <source>
        <dbReference type="EMBL" id="QEJ81630.1"/>
    </source>
</evidence>
<feature type="transmembrane region" description="Helical" evidence="18">
    <location>
        <begin position="7"/>
        <end position="24"/>
    </location>
</feature>
<keyword evidence="6" id="KW-0813">Transport</keyword>
<evidence type="ECO:0000259" key="19">
    <source>
        <dbReference type="Pfam" id="PF00361"/>
    </source>
</evidence>